<dbReference type="RefSeq" id="WP_377065009.1">
    <property type="nucleotide sequence ID" value="NZ_JBHSJJ010000006.1"/>
</dbReference>
<dbReference type="InterPro" id="IPR021345">
    <property type="entry name" value="DUF2961"/>
</dbReference>
<proteinExistence type="predicted"/>
<accession>A0ABV9T1I1</accession>
<reference evidence="3" key="1">
    <citation type="journal article" date="2019" name="Int. J. Syst. Evol. Microbiol.">
        <title>The Global Catalogue of Microorganisms (GCM) 10K type strain sequencing project: providing services to taxonomists for standard genome sequencing and annotation.</title>
        <authorList>
            <consortium name="The Broad Institute Genomics Platform"/>
            <consortium name="The Broad Institute Genome Sequencing Center for Infectious Disease"/>
            <person name="Wu L."/>
            <person name="Ma J."/>
        </authorList>
    </citation>
    <scope>NUCLEOTIDE SEQUENCE [LARGE SCALE GENOMIC DNA]</scope>
    <source>
        <strain evidence="3">CGMCC 4.7466</strain>
    </source>
</reference>
<evidence type="ECO:0000313" key="3">
    <source>
        <dbReference type="Proteomes" id="UP001595818"/>
    </source>
</evidence>
<feature type="region of interest" description="Disordered" evidence="1">
    <location>
        <begin position="366"/>
        <end position="387"/>
    </location>
</feature>
<dbReference type="Gene3D" id="2.60.120.1390">
    <property type="match status" value="1"/>
</dbReference>
<organism evidence="2 3">
    <name type="scientific">Negadavirga shengliensis</name>
    <dbReference type="NCBI Taxonomy" id="1389218"/>
    <lineage>
        <taxon>Bacteria</taxon>
        <taxon>Pseudomonadati</taxon>
        <taxon>Bacteroidota</taxon>
        <taxon>Cytophagia</taxon>
        <taxon>Cytophagales</taxon>
        <taxon>Cyclobacteriaceae</taxon>
        <taxon>Negadavirga</taxon>
    </lineage>
</organism>
<evidence type="ECO:0000313" key="2">
    <source>
        <dbReference type="EMBL" id="MFC4872536.1"/>
    </source>
</evidence>
<sequence>MRTCIVIWILLGWAWSGTGSLYAQQHQYERDIWLLRDYSSQRISSYDTTGANDDGNWKDKIKPEETRVIGEVTGPGIIKHIWVTIASNEPGHLKKIVLRMYWDGEDQPSVEAPIGDFFGLGLGKYYLFESKYLSVGSQRALNSAFPMPFKQSAKITVTNEGEQEINAFYYNIDWEKHEVLPENTAYFHAQFRQAVPTNGWTNDWNRNSDPHINGKQNKTGEDNYVILEAEGQGHYIGVMHSLIQNQGDWWGEGDEMIFIDGAEKPQIHGTGAEDYYLGAWCYGGCGINPFGHSKPEFDYSEYGNPRNGGDDRGAQWTVYRFHSESPVVFEKDIKVTIESGHANHRSDNYYTVAYWYQTEPHKPFPQLPPVGERIPQLVNTEGPTMGK</sequence>
<dbReference type="Proteomes" id="UP001595818">
    <property type="component" value="Unassembled WGS sequence"/>
</dbReference>
<protein>
    <submittedName>
        <fullName evidence="2">Glycoside hydrolase family 172 protein</fullName>
    </submittedName>
</protein>
<dbReference type="GO" id="GO:0016787">
    <property type="term" value="F:hydrolase activity"/>
    <property type="evidence" value="ECO:0007669"/>
    <property type="project" value="UniProtKB-KW"/>
</dbReference>
<name>A0ABV9T1I1_9BACT</name>
<evidence type="ECO:0000256" key="1">
    <source>
        <dbReference type="SAM" id="MobiDB-lite"/>
    </source>
</evidence>
<comment type="caution">
    <text evidence="2">The sequence shown here is derived from an EMBL/GenBank/DDBJ whole genome shotgun (WGS) entry which is preliminary data.</text>
</comment>
<dbReference type="EMBL" id="JBHSJJ010000006">
    <property type="protein sequence ID" value="MFC4872536.1"/>
    <property type="molecule type" value="Genomic_DNA"/>
</dbReference>
<gene>
    <name evidence="2" type="ORF">ACFPFU_12625</name>
</gene>
<keyword evidence="3" id="KW-1185">Reference proteome</keyword>
<dbReference type="Pfam" id="PF11175">
    <property type="entry name" value="DUF2961"/>
    <property type="match status" value="1"/>
</dbReference>
<keyword evidence="2" id="KW-0378">Hydrolase</keyword>
<feature type="compositionally biased region" description="Polar residues" evidence="1">
    <location>
        <begin position="377"/>
        <end position="387"/>
    </location>
</feature>